<dbReference type="EMBL" id="JAOPKB010000002">
    <property type="protein sequence ID" value="MCU4971970.1"/>
    <property type="molecule type" value="Genomic_DNA"/>
</dbReference>
<dbReference type="GO" id="GO:0016020">
    <property type="term" value="C:membrane"/>
    <property type="evidence" value="ECO:0007669"/>
    <property type="project" value="UniProtKB-SubCell"/>
</dbReference>
<reference evidence="8 10" key="1">
    <citation type="submission" date="2022-09" db="EMBL/GenBank/DDBJ databases">
        <title>Enrichment on poylsaccharides allowed isolation of novel metabolic and taxonomic groups of Haloarchaea.</title>
        <authorList>
            <person name="Sorokin D.Y."/>
            <person name="Elcheninov A.G."/>
            <person name="Khizhniak T.V."/>
            <person name="Kolganova T.V."/>
            <person name="Kublanov I.V."/>
        </authorList>
    </citation>
    <scope>NUCLEOTIDE SEQUENCE</scope>
    <source>
        <strain evidence="9 10">AArc-m2/3/4</strain>
        <strain evidence="8">AArc-xg1-1</strain>
    </source>
</reference>
<name>A0AAP2YZ99_9EURY</name>
<evidence type="ECO:0000313" key="10">
    <source>
        <dbReference type="Proteomes" id="UP001320972"/>
    </source>
</evidence>
<evidence type="ECO:0000256" key="5">
    <source>
        <dbReference type="ARBA" id="ARBA00023136"/>
    </source>
</evidence>
<evidence type="ECO:0000313" key="9">
    <source>
        <dbReference type="EMBL" id="MCU4971970.1"/>
    </source>
</evidence>
<feature type="transmembrane region" description="Helical" evidence="7">
    <location>
        <begin position="102"/>
        <end position="122"/>
    </location>
</feature>
<dbReference type="CDD" id="cd15904">
    <property type="entry name" value="TSPO_MBR"/>
    <property type="match status" value="1"/>
</dbReference>
<organism evidence="8 11">
    <name type="scientific">Natronoglomus mannanivorans</name>
    <dbReference type="NCBI Taxonomy" id="2979990"/>
    <lineage>
        <taxon>Archaea</taxon>
        <taxon>Methanobacteriati</taxon>
        <taxon>Methanobacteriota</taxon>
        <taxon>Stenosarchaea group</taxon>
        <taxon>Halobacteria</taxon>
        <taxon>Halobacteriales</taxon>
        <taxon>Natrialbaceae</taxon>
        <taxon>Natronoglomus</taxon>
    </lineage>
</organism>
<keyword evidence="3 7" id="KW-0812">Transmembrane</keyword>
<evidence type="ECO:0000256" key="1">
    <source>
        <dbReference type="ARBA" id="ARBA00004141"/>
    </source>
</evidence>
<keyword evidence="5 7" id="KW-0472">Membrane</keyword>
<protein>
    <submittedName>
        <fullName evidence="8">Tryptophan-rich sensory protein</fullName>
    </submittedName>
</protein>
<evidence type="ECO:0000256" key="6">
    <source>
        <dbReference type="SAM" id="MobiDB-lite"/>
    </source>
</evidence>
<dbReference type="Proteomes" id="UP001320972">
    <property type="component" value="Unassembled WGS sequence"/>
</dbReference>
<accession>A0AAP2YZ99</accession>
<dbReference type="RefSeq" id="WP_338004111.1">
    <property type="nucleotide sequence ID" value="NZ_JAOPKA010000007.1"/>
</dbReference>
<evidence type="ECO:0000313" key="11">
    <source>
        <dbReference type="Proteomes" id="UP001321018"/>
    </source>
</evidence>
<evidence type="ECO:0000256" key="2">
    <source>
        <dbReference type="ARBA" id="ARBA00007524"/>
    </source>
</evidence>
<dbReference type="Proteomes" id="UP001321018">
    <property type="component" value="Unassembled WGS sequence"/>
</dbReference>
<dbReference type="PIRSF" id="PIRSF005859">
    <property type="entry name" value="PBR"/>
    <property type="match status" value="1"/>
</dbReference>
<dbReference type="Gene3D" id="1.20.1260.100">
    <property type="entry name" value="TspO/MBR protein"/>
    <property type="match status" value="1"/>
</dbReference>
<comment type="similarity">
    <text evidence="2">Belongs to the TspO/BZRP family.</text>
</comment>
<feature type="compositionally biased region" description="Low complexity" evidence="6">
    <location>
        <begin position="8"/>
        <end position="25"/>
    </location>
</feature>
<dbReference type="Pfam" id="PF03073">
    <property type="entry name" value="TspO_MBR"/>
    <property type="match status" value="1"/>
</dbReference>
<feature type="region of interest" description="Disordered" evidence="6">
    <location>
        <begin position="1"/>
        <end position="25"/>
    </location>
</feature>
<feature type="transmembrane region" description="Helical" evidence="7">
    <location>
        <begin position="29"/>
        <end position="49"/>
    </location>
</feature>
<dbReference type="PANTHER" id="PTHR10057:SF0">
    <property type="entry name" value="TRANSLOCATOR PROTEIN"/>
    <property type="match status" value="1"/>
</dbReference>
<feature type="transmembrane region" description="Helical" evidence="7">
    <location>
        <begin position="69"/>
        <end position="90"/>
    </location>
</feature>
<evidence type="ECO:0000256" key="3">
    <source>
        <dbReference type="ARBA" id="ARBA00022692"/>
    </source>
</evidence>
<dbReference type="AlphaFoldDB" id="A0AAP2YZ99"/>
<proteinExistence type="inferred from homology"/>
<evidence type="ECO:0000313" key="8">
    <source>
        <dbReference type="EMBL" id="MCU4742286.1"/>
    </source>
</evidence>
<dbReference type="GO" id="GO:0033013">
    <property type="term" value="P:tetrapyrrole metabolic process"/>
    <property type="evidence" value="ECO:0007669"/>
    <property type="project" value="UniProtKB-ARBA"/>
</dbReference>
<comment type="caution">
    <text evidence="8">The sequence shown here is derived from an EMBL/GenBank/DDBJ whole genome shotgun (WGS) entry which is preliminary data.</text>
</comment>
<gene>
    <name evidence="9" type="ORF">OB955_04365</name>
    <name evidence="8" type="ORF">OB960_12855</name>
</gene>
<feature type="transmembrane region" description="Helical" evidence="7">
    <location>
        <begin position="155"/>
        <end position="177"/>
    </location>
</feature>
<evidence type="ECO:0000256" key="7">
    <source>
        <dbReference type="SAM" id="Phobius"/>
    </source>
</evidence>
<sequence>MPSDRVVTRSNSTSNSSTDSSDPSTARSLATLLAFVIGVNIVGSAPSLLTGPDTAWFRALEKPWFYPPGWVFGVVWTLLFTLLGIALYLVVRRGLEDRAVRIAVALFGVQLAVNVTWTPAFFGLQTPLLALGIIVVLFGLVVATIVAFDRVDRRAAALLVPYLCWIGFATVLNYTIWSLNV</sequence>
<evidence type="ECO:0000256" key="4">
    <source>
        <dbReference type="ARBA" id="ARBA00022989"/>
    </source>
</evidence>
<keyword evidence="4 7" id="KW-1133">Transmembrane helix</keyword>
<dbReference type="InterPro" id="IPR004307">
    <property type="entry name" value="TspO_MBR"/>
</dbReference>
<comment type="subcellular location">
    <subcellularLocation>
        <location evidence="1">Membrane</location>
        <topology evidence="1">Multi-pass membrane protein</topology>
    </subcellularLocation>
</comment>
<dbReference type="PANTHER" id="PTHR10057">
    <property type="entry name" value="PERIPHERAL-TYPE BENZODIAZEPINE RECEPTOR"/>
    <property type="match status" value="1"/>
</dbReference>
<dbReference type="EMBL" id="JAOPKA010000007">
    <property type="protein sequence ID" value="MCU4742286.1"/>
    <property type="molecule type" value="Genomic_DNA"/>
</dbReference>
<keyword evidence="10" id="KW-1185">Reference proteome</keyword>
<dbReference type="FunFam" id="1.20.1260.100:FF:000001">
    <property type="entry name" value="translocator protein 2"/>
    <property type="match status" value="1"/>
</dbReference>
<dbReference type="InterPro" id="IPR038330">
    <property type="entry name" value="TspO/MBR-related_sf"/>
</dbReference>
<feature type="transmembrane region" description="Helical" evidence="7">
    <location>
        <begin position="128"/>
        <end position="148"/>
    </location>
</feature>